<dbReference type="OrthoDB" id="5480566at2"/>
<reference evidence="2 3" key="1">
    <citation type="submission" date="2016-05" db="EMBL/GenBank/DDBJ databases">
        <title>Niabella ginsenosidivorans BS26 whole genome sequencing.</title>
        <authorList>
            <person name="Im W.T."/>
            <person name="Siddiqi M.Z."/>
        </authorList>
    </citation>
    <scope>NUCLEOTIDE SEQUENCE [LARGE SCALE GENOMIC DNA]</scope>
    <source>
        <strain evidence="2 3">BS26</strain>
    </source>
</reference>
<evidence type="ECO:0000313" key="3">
    <source>
        <dbReference type="Proteomes" id="UP000077667"/>
    </source>
</evidence>
<feature type="signal peptide" evidence="1">
    <location>
        <begin position="1"/>
        <end position="22"/>
    </location>
</feature>
<feature type="chain" id="PRO_5008389937" description="Lipocalin-like domain-containing protein" evidence="1">
    <location>
        <begin position="23"/>
        <end position="136"/>
    </location>
</feature>
<gene>
    <name evidence="2" type="ORF">A8C56_15055</name>
</gene>
<name>A0A1A9I6E9_9BACT</name>
<keyword evidence="3" id="KW-1185">Reference proteome</keyword>
<evidence type="ECO:0000313" key="2">
    <source>
        <dbReference type="EMBL" id="ANH82114.1"/>
    </source>
</evidence>
<accession>A0A1A9I6E9</accession>
<keyword evidence="1" id="KW-0732">Signal</keyword>
<evidence type="ECO:0000256" key="1">
    <source>
        <dbReference type="SAM" id="SignalP"/>
    </source>
</evidence>
<dbReference type="KEGG" id="nia:A8C56_15055"/>
<organism evidence="2 3">
    <name type="scientific">Niabella ginsenosidivorans</name>
    <dbReference type="NCBI Taxonomy" id="1176587"/>
    <lineage>
        <taxon>Bacteria</taxon>
        <taxon>Pseudomonadati</taxon>
        <taxon>Bacteroidota</taxon>
        <taxon>Chitinophagia</taxon>
        <taxon>Chitinophagales</taxon>
        <taxon>Chitinophagaceae</taxon>
        <taxon>Niabella</taxon>
    </lineage>
</organism>
<evidence type="ECO:0008006" key="4">
    <source>
        <dbReference type="Google" id="ProtNLM"/>
    </source>
</evidence>
<dbReference type="STRING" id="1176587.A8C56_15055"/>
<proteinExistence type="predicted"/>
<dbReference type="PROSITE" id="PS51257">
    <property type="entry name" value="PROKAR_LIPOPROTEIN"/>
    <property type="match status" value="1"/>
</dbReference>
<dbReference type="EMBL" id="CP015772">
    <property type="protein sequence ID" value="ANH82114.1"/>
    <property type="molecule type" value="Genomic_DNA"/>
</dbReference>
<sequence>MKMQLYLLIAILFLACSRQHNPALPLQKGIEGKWKLVKTADDNVHTENYIVSFDATGAVKASDYPCAGTFTFDKEGGQDLSENNLTVEFRNCNASRQLWYSIRGHANARFPDDNTLVLNNRNCDEGCPRVFKRINE</sequence>
<dbReference type="RefSeq" id="WP_067757696.1">
    <property type="nucleotide sequence ID" value="NZ_CP015772.1"/>
</dbReference>
<protein>
    <recommendedName>
        <fullName evidence="4">Lipocalin-like domain-containing protein</fullName>
    </recommendedName>
</protein>
<dbReference type="AlphaFoldDB" id="A0A1A9I6E9"/>
<dbReference type="Proteomes" id="UP000077667">
    <property type="component" value="Chromosome"/>
</dbReference>